<dbReference type="SMART" id="SM00342">
    <property type="entry name" value="HTH_ARAC"/>
    <property type="match status" value="1"/>
</dbReference>
<dbReference type="OrthoDB" id="9799319at2"/>
<evidence type="ECO:0000256" key="3">
    <source>
        <dbReference type="ARBA" id="ARBA00023163"/>
    </source>
</evidence>
<evidence type="ECO:0000256" key="4">
    <source>
        <dbReference type="SAM" id="MobiDB-lite"/>
    </source>
</evidence>
<dbReference type="PROSITE" id="PS00041">
    <property type="entry name" value="HTH_ARAC_FAMILY_1"/>
    <property type="match status" value="1"/>
</dbReference>
<accession>A0A2V5KEH3</accession>
<dbReference type="GO" id="GO:0043565">
    <property type="term" value="F:sequence-specific DNA binding"/>
    <property type="evidence" value="ECO:0007669"/>
    <property type="project" value="InterPro"/>
</dbReference>
<evidence type="ECO:0000256" key="1">
    <source>
        <dbReference type="ARBA" id="ARBA00023015"/>
    </source>
</evidence>
<comment type="caution">
    <text evidence="6">The sequence shown here is derived from an EMBL/GenBank/DDBJ whole genome shotgun (WGS) entry which is preliminary data.</text>
</comment>
<dbReference type="RefSeq" id="WP_110838554.1">
    <property type="nucleotide sequence ID" value="NZ_QJVJ01000001.1"/>
</dbReference>
<dbReference type="PANTHER" id="PTHR43280:SF28">
    <property type="entry name" value="HTH-TYPE TRANSCRIPTIONAL ACTIVATOR RHAS"/>
    <property type="match status" value="1"/>
</dbReference>
<dbReference type="EMBL" id="QJVJ01000001">
    <property type="protein sequence ID" value="PYI57512.1"/>
    <property type="molecule type" value="Genomic_DNA"/>
</dbReference>
<dbReference type="PROSITE" id="PS01124">
    <property type="entry name" value="HTH_ARAC_FAMILY_2"/>
    <property type="match status" value="1"/>
</dbReference>
<gene>
    <name evidence="6" type="ORF">DLM86_03520</name>
</gene>
<evidence type="ECO:0000313" key="6">
    <source>
        <dbReference type="EMBL" id="PYI57512.1"/>
    </source>
</evidence>
<dbReference type="GO" id="GO:0003700">
    <property type="term" value="F:DNA-binding transcription factor activity"/>
    <property type="evidence" value="ECO:0007669"/>
    <property type="project" value="InterPro"/>
</dbReference>
<dbReference type="AlphaFoldDB" id="A0A2V5KEH3"/>
<dbReference type="PANTHER" id="PTHR43280">
    <property type="entry name" value="ARAC-FAMILY TRANSCRIPTIONAL REGULATOR"/>
    <property type="match status" value="1"/>
</dbReference>
<dbReference type="InterPro" id="IPR037923">
    <property type="entry name" value="HTH-like"/>
</dbReference>
<feature type="domain" description="HTH araC/xylS-type" evidence="5">
    <location>
        <begin position="190"/>
        <end position="288"/>
    </location>
</feature>
<keyword evidence="3" id="KW-0804">Transcription</keyword>
<feature type="compositionally biased region" description="Gly residues" evidence="4">
    <location>
        <begin position="300"/>
        <end position="311"/>
    </location>
</feature>
<name>A0A2V5KEH3_9BACL</name>
<protein>
    <recommendedName>
        <fullName evidence="5">HTH araC/xylS-type domain-containing protein</fullName>
    </recommendedName>
</protein>
<dbReference type="InterPro" id="IPR018060">
    <property type="entry name" value="HTH_AraC"/>
</dbReference>
<dbReference type="InterPro" id="IPR014710">
    <property type="entry name" value="RmlC-like_jellyroll"/>
</dbReference>
<dbReference type="Gene3D" id="1.10.10.60">
    <property type="entry name" value="Homeodomain-like"/>
    <property type="match status" value="2"/>
</dbReference>
<dbReference type="SUPFAM" id="SSF51215">
    <property type="entry name" value="Regulatory protein AraC"/>
    <property type="match status" value="1"/>
</dbReference>
<dbReference type="SUPFAM" id="SSF46689">
    <property type="entry name" value="Homeodomain-like"/>
    <property type="match status" value="2"/>
</dbReference>
<dbReference type="InterPro" id="IPR003313">
    <property type="entry name" value="AraC-bd"/>
</dbReference>
<proteinExistence type="predicted"/>
<dbReference type="InterPro" id="IPR020449">
    <property type="entry name" value="Tscrpt_reg_AraC-type_HTH"/>
</dbReference>
<dbReference type="Pfam" id="PF02311">
    <property type="entry name" value="AraC_binding"/>
    <property type="match status" value="1"/>
</dbReference>
<organism evidence="6 7">
    <name type="scientific">Paenibacillus flagellatus</name>
    <dbReference type="NCBI Taxonomy" id="2211139"/>
    <lineage>
        <taxon>Bacteria</taxon>
        <taxon>Bacillati</taxon>
        <taxon>Bacillota</taxon>
        <taxon>Bacilli</taxon>
        <taxon>Bacillales</taxon>
        <taxon>Paenibacillaceae</taxon>
        <taxon>Paenibacillus</taxon>
    </lineage>
</organism>
<evidence type="ECO:0000313" key="7">
    <source>
        <dbReference type="Proteomes" id="UP000247476"/>
    </source>
</evidence>
<feature type="region of interest" description="Disordered" evidence="4">
    <location>
        <begin position="288"/>
        <end position="311"/>
    </location>
</feature>
<dbReference type="PRINTS" id="PR00032">
    <property type="entry name" value="HTHARAC"/>
</dbReference>
<dbReference type="Proteomes" id="UP000247476">
    <property type="component" value="Unassembled WGS sequence"/>
</dbReference>
<dbReference type="Gene3D" id="2.60.120.10">
    <property type="entry name" value="Jelly Rolls"/>
    <property type="match status" value="1"/>
</dbReference>
<dbReference type="Pfam" id="PF12833">
    <property type="entry name" value="HTH_18"/>
    <property type="match status" value="1"/>
</dbReference>
<evidence type="ECO:0000259" key="5">
    <source>
        <dbReference type="PROSITE" id="PS01124"/>
    </source>
</evidence>
<keyword evidence="2" id="KW-0238">DNA-binding</keyword>
<sequence length="311" mass="34899">MAPFPEYQDALAAANLKKGQLPFYIKLNTIHRMTRLHHHDFAELSLVVEGRGTEIVNGKAHEMRPGAATFLLPHHVHEIYSEPGRPIRLYSCMFDLSVLFGPQADDELGSLLLQAGDALPSFNQLDERQTAEMKDVCAKLLREYAESNVARNSYMRTKLVEALLLYVRSHAPALADRAERAAPDGHRPIWDIVQYVHTHYLNRLTLDDLAERFGSSVSGISRSFKEALGLNFLDYVHALRVRRATGLLATTGMTVQDIAEDVGFDSYRTFSRVFKQLKGVTPSEFRRGYRESLAREDGEPGAGDIGGSERK</sequence>
<reference evidence="6 7" key="1">
    <citation type="submission" date="2018-05" db="EMBL/GenBank/DDBJ databases">
        <title>Paenibacillus flagellatus sp. nov., isolated from selenium mineral soil.</title>
        <authorList>
            <person name="Dai X."/>
        </authorList>
    </citation>
    <scope>NUCLEOTIDE SEQUENCE [LARGE SCALE GENOMIC DNA]</scope>
    <source>
        <strain evidence="6 7">DXL2</strain>
    </source>
</reference>
<keyword evidence="7" id="KW-1185">Reference proteome</keyword>
<evidence type="ECO:0000256" key="2">
    <source>
        <dbReference type="ARBA" id="ARBA00023125"/>
    </source>
</evidence>
<dbReference type="InterPro" id="IPR018062">
    <property type="entry name" value="HTH_AraC-typ_CS"/>
</dbReference>
<dbReference type="InterPro" id="IPR009057">
    <property type="entry name" value="Homeodomain-like_sf"/>
</dbReference>
<feature type="compositionally biased region" description="Basic and acidic residues" evidence="4">
    <location>
        <begin position="288"/>
        <end position="298"/>
    </location>
</feature>
<keyword evidence="1" id="KW-0805">Transcription regulation</keyword>